<dbReference type="Gene3D" id="2.30.42.10">
    <property type="match status" value="1"/>
</dbReference>
<evidence type="ECO:0000313" key="8">
    <source>
        <dbReference type="Proteomes" id="UP000637359"/>
    </source>
</evidence>
<dbReference type="InterPro" id="IPR036365">
    <property type="entry name" value="PGBD-like_sf"/>
</dbReference>
<dbReference type="GO" id="GO:0006508">
    <property type="term" value="P:proteolysis"/>
    <property type="evidence" value="ECO:0007669"/>
    <property type="project" value="UniProtKB-KW"/>
</dbReference>
<dbReference type="InterPro" id="IPR029045">
    <property type="entry name" value="ClpP/crotonase-like_dom_sf"/>
</dbReference>
<evidence type="ECO:0000313" key="7">
    <source>
        <dbReference type="EMBL" id="MBC5637885.1"/>
    </source>
</evidence>
<sequence>MKLNKVHIVLILVGALFLGFIGAYVGASIAQAGEKESIISENNLDGDKQDEASGAKENNELPAQWSKVAQAYHLIKDNYLEGAEEQQLIEGAIQGMLATLGDPYSSYMDIETMEQFNEQIESSFEGIGAEVSMVNGMVTIVSPIKDSPAEKVGLRPNDQVLEVDGESLEGLDLNEAVAKIRGEKGTEVVLTILRQGTTEPFQITIVRDTIPIETVYSEMKTVDGKKTGLIEITNFAETTAEDFESQLKALEDDGMEGLVIDVRGNPGGLLNSVEEILDLFVPKDIPYIQIEDQSGNKTPYYSTLDKKKDYPISVLVDEGSASASEILAVAMKEIGYDVVGTNSFGKGTVQQAVPLGDGSTVKLTFFKWLSPKGTWIHETGVEPTVKVEQPKYYFTTPIQVTDEPLSFDHSGSQIENIQIMLDGLGYELDRTDGYFSKETEEAVKAFQKDHDLTVTGEVDQETAGTLESSIIEKIRSGEDDLQLEKALEVVH</sequence>
<dbReference type="EMBL" id="JACOOL010000010">
    <property type="protein sequence ID" value="MBC5637885.1"/>
    <property type="molecule type" value="Genomic_DNA"/>
</dbReference>
<feature type="domain" description="PDZ" evidence="6">
    <location>
        <begin position="117"/>
        <end position="181"/>
    </location>
</feature>
<dbReference type="CDD" id="cd07560">
    <property type="entry name" value="Peptidase_S41_CPP"/>
    <property type="match status" value="1"/>
</dbReference>
<dbReference type="RefSeq" id="WP_186870592.1">
    <property type="nucleotide sequence ID" value="NZ_JACOOL010000010.1"/>
</dbReference>
<dbReference type="InterPro" id="IPR001478">
    <property type="entry name" value="PDZ"/>
</dbReference>
<organism evidence="7 8">
    <name type="scientific">Ornithinibacillus hominis</name>
    <dbReference type="NCBI Taxonomy" id="2763055"/>
    <lineage>
        <taxon>Bacteria</taxon>
        <taxon>Bacillati</taxon>
        <taxon>Bacillota</taxon>
        <taxon>Bacilli</taxon>
        <taxon>Bacillales</taxon>
        <taxon>Bacillaceae</taxon>
        <taxon>Ornithinibacillus</taxon>
    </lineage>
</organism>
<comment type="similarity">
    <text evidence="1 5">Belongs to the peptidase S41A family.</text>
</comment>
<dbReference type="SUPFAM" id="SSF52096">
    <property type="entry name" value="ClpP/crotonase"/>
    <property type="match status" value="1"/>
</dbReference>
<accession>A0A923L7Q1</accession>
<dbReference type="PANTHER" id="PTHR32060">
    <property type="entry name" value="TAIL-SPECIFIC PROTEASE"/>
    <property type="match status" value="1"/>
</dbReference>
<evidence type="ECO:0000259" key="6">
    <source>
        <dbReference type="PROSITE" id="PS50106"/>
    </source>
</evidence>
<comment type="caution">
    <text evidence="7">The sequence shown here is derived from an EMBL/GenBank/DDBJ whole genome shotgun (WGS) entry which is preliminary data.</text>
</comment>
<dbReference type="GO" id="GO:0007165">
    <property type="term" value="P:signal transduction"/>
    <property type="evidence" value="ECO:0007669"/>
    <property type="project" value="TreeGrafter"/>
</dbReference>
<proteinExistence type="inferred from homology"/>
<dbReference type="Pfam" id="PF17820">
    <property type="entry name" value="PDZ_6"/>
    <property type="match status" value="1"/>
</dbReference>
<keyword evidence="8" id="KW-1185">Reference proteome</keyword>
<dbReference type="InterPro" id="IPR036366">
    <property type="entry name" value="PGBDSf"/>
</dbReference>
<dbReference type="AlphaFoldDB" id="A0A923L7Q1"/>
<keyword evidence="3 5" id="KW-0378">Hydrolase</keyword>
<dbReference type="Pfam" id="PF03572">
    <property type="entry name" value="Peptidase_S41"/>
    <property type="match status" value="1"/>
</dbReference>
<evidence type="ECO:0000256" key="3">
    <source>
        <dbReference type="ARBA" id="ARBA00022801"/>
    </source>
</evidence>
<dbReference type="InterPro" id="IPR036034">
    <property type="entry name" value="PDZ_sf"/>
</dbReference>
<evidence type="ECO:0000256" key="2">
    <source>
        <dbReference type="ARBA" id="ARBA00022670"/>
    </source>
</evidence>
<dbReference type="Pfam" id="PF22694">
    <property type="entry name" value="CtpB_N-like"/>
    <property type="match status" value="1"/>
</dbReference>
<keyword evidence="4 5" id="KW-0720">Serine protease</keyword>
<dbReference type="GO" id="GO:0008236">
    <property type="term" value="F:serine-type peptidase activity"/>
    <property type="evidence" value="ECO:0007669"/>
    <property type="project" value="UniProtKB-KW"/>
</dbReference>
<dbReference type="PROSITE" id="PS50106">
    <property type="entry name" value="PDZ"/>
    <property type="match status" value="1"/>
</dbReference>
<evidence type="ECO:0000256" key="5">
    <source>
        <dbReference type="RuleBase" id="RU004404"/>
    </source>
</evidence>
<gene>
    <name evidence="7" type="ORF">H8S33_13830</name>
</gene>
<evidence type="ECO:0000256" key="1">
    <source>
        <dbReference type="ARBA" id="ARBA00009179"/>
    </source>
</evidence>
<dbReference type="NCBIfam" id="TIGR00225">
    <property type="entry name" value="prc"/>
    <property type="match status" value="1"/>
</dbReference>
<reference evidence="7" key="1">
    <citation type="submission" date="2020-08" db="EMBL/GenBank/DDBJ databases">
        <title>Genome public.</title>
        <authorList>
            <person name="Liu C."/>
            <person name="Sun Q."/>
        </authorList>
    </citation>
    <scope>NUCLEOTIDE SEQUENCE</scope>
    <source>
        <strain evidence="7">BX22</strain>
    </source>
</reference>
<dbReference type="GO" id="GO:0004175">
    <property type="term" value="F:endopeptidase activity"/>
    <property type="evidence" value="ECO:0007669"/>
    <property type="project" value="TreeGrafter"/>
</dbReference>
<dbReference type="CDD" id="cd06782">
    <property type="entry name" value="cpPDZ_CPP-like"/>
    <property type="match status" value="1"/>
</dbReference>
<dbReference type="SUPFAM" id="SSF50156">
    <property type="entry name" value="PDZ domain-like"/>
    <property type="match status" value="1"/>
</dbReference>
<dbReference type="PANTHER" id="PTHR32060:SF29">
    <property type="entry name" value="CARBOXY-TERMINAL PROCESSING PROTEASE CTPB"/>
    <property type="match status" value="1"/>
</dbReference>
<dbReference type="InterPro" id="IPR004447">
    <property type="entry name" value="Peptidase_S41A"/>
</dbReference>
<dbReference type="InterPro" id="IPR055210">
    <property type="entry name" value="CtpA/B_N"/>
</dbReference>
<dbReference type="FunFam" id="2.30.42.10:FF:000063">
    <property type="entry name" value="Peptidase, S41 family"/>
    <property type="match status" value="1"/>
</dbReference>
<dbReference type="SMART" id="SM00245">
    <property type="entry name" value="TSPc"/>
    <property type="match status" value="1"/>
</dbReference>
<dbReference type="InterPro" id="IPR002477">
    <property type="entry name" value="Peptidoglycan-bd-like"/>
</dbReference>
<evidence type="ECO:0000256" key="4">
    <source>
        <dbReference type="ARBA" id="ARBA00022825"/>
    </source>
</evidence>
<dbReference type="SUPFAM" id="SSF47090">
    <property type="entry name" value="PGBD-like"/>
    <property type="match status" value="1"/>
</dbReference>
<dbReference type="Gene3D" id="3.90.226.10">
    <property type="entry name" value="2-enoyl-CoA Hydratase, Chain A, domain 1"/>
    <property type="match status" value="1"/>
</dbReference>
<keyword evidence="2 5" id="KW-0645">Protease</keyword>
<protein>
    <submittedName>
        <fullName evidence="7">Peptidoglycan-binding protein</fullName>
    </submittedName>
</protein>
<dbReference type="SMART" id="SM00228">
    <property type="entry name" value="PDZ"/>
    <property type="match status" value="1"/>
</dbReference>
<dbReference type="Proteomes" id="UP000637359">
    <property type="component" value="Unassembled WGS sequence"/>
</dbReference>
<dbReference type="InterPro" id="IPR041489">
    <property type="entry name" value="PDZ_6"/>
</dbReference>
<dbReference type="InterPro" id="IPR005151">
    <property type="entry name" value="Tail-specific_protease"/>
</dbReference>
<dbReference type="GO" id="GO:0030288">
    <property type="term" value="C:outer membrane-bounded periplasmic space"/>
    <property type="evidence" value="ECO:0007669"/>
    <property type="project" value="TreeGrafter"/>
</dbReference>
<dbReference type="Gene3D" id="3.30.750.44">
    <property type="match status" value="1"/>
</dbReference>
<dbReference type="Gene3D" id="1.10.101.10">
    <property type="entry name" value="PGBD-like superfamily/PGBD"/>
    <property type="match status" value="1"/>
</dbReference>
<dbReference type="Pfam" id="PF01471">
    <property type="entry name" value="PG_binding_1"/>
    <property type="match status" value="1"/>
</dbReference>
<name>A0A923L7Q1_9BACI</name>